<organism evidence="2 3">
    <name type="scientific">Stylosanthes scabra</name>
    <dbReference type="NCBI Taxonomy" id="79078"/>
    <lineage>
        <taxon>Eukaryota</taxon>
        <taxon>Viridiplantae</taxon>
        <taxon>Streptophyta</taxon>
        <taxon>Embryophyta</taxon>
        <taxon>Tracheophyta</taxon>
        <taxon>Spermatophyta</taxon>
        <taxon>Magnoliopsida</taxon>
        <taxon>eudicotyledons</taxon>
        <taxon>Gunneridae</taxon>
        <taxon>Pentapetalae</taxon>
        <taxon>rosids</taxon>
        <taxon>fabids</taxon>
        <taxon>Fabales</taxon>
        <taxon>Fabaceae</taxon>
        <taxon>Papilionoideae</taxon>
        <taxon>50 kb inversion clade</taxon>
        <taxon>dalbergioids sensu lato</taxon>
        <taxon>Dalbergieae</taxon>
        <taxon>Pterocarpus clade</taxon>
        <taxon>Stylosanthes</taxon>
    </lineage>
</organism>
<protein>
    <submittedName>
        <fullName evidence="2">Uncharacterized protein</fullName>
    </submittedName>
</protein>
<name>A0ABU6ZBW0_9FABA</name>
<proteinExistence type="predicted"/>
<keyword evidence="3" id="KW-1185">Reference proteome</keyword>
<reference evidence="2 3" key="1">
    <citation type="journal article" date="2023" name="Plants (Basel)">
        <title>Bridging the Gap: Combining Genomics and Transcriptomics Approaches to Understand Stylosanthes scabra, an Orphan Legume from the Brazilian Caatinga.</title>
        <authorList>
            <person name="Ferreira-Neto J.R.C."/>
            <person name="da Silva M.D."/>
            <person name="Binneck E."/>
            <person name="de Melo N.F."/>
            <person name="da Silva R.H."/>
            <person name="de Melo A.L.T.M."/>
            <person name="Pandolfi V."/>
            <person name="Bustamante F.O."/>
            <person name="Brasileiro-Vidal A.C."/>
            <person name="Benko-Iseppon A.M."/>
        </authorList>
    </citation>
    <scope>NUCLEOTIDE SEQUENCE [LARGE SCALE GENOMIC DNA]</scope>
    <source>
        <tissue evidence="2">Leaves</tissue>
    </source>
</reference>
<evidence type="ECO:0000313" key="2">
    <source>
        <dbReference type="EMBL" id="MED6218483.1"/>
    </source>
</evidence>
<feature type="compositionally biased region" description="Acidic residues" evidence="1">
    <location>
        <begin position="240"/>
        <end position="256"/>
    </location>
</feature>
<dbReference type="EMBL" id="JASCZI010271963">
    <property type="protein sequence ID" value="MED6218483.1"/>
    <property type="molecule type" value="Genomic_DNA"/>
</dbReference>
<evidence type="ECO:0000313" key="3">
    <source>
        <dbReference type="Proteomes" id="UP001341840"/>
    </source>
</evidence>
<accession>A0ABU6ZBW0</accession>
<gene>
    <name evidence="2" type="ORF">PIB30_026955</name>
</gene>
<comment type="caution">
    <text evidence="2">The sequence shown here is derived from an EMBL/GenBank/DDBJ whole genome shotgun (WGS) entry which is preliminary data.</text>
</comment>
<dbReference type="Proteomes" id="UP001341840">
    <property type="component" value="Unassembled WGS sequence"/>
</dbReference>
<feature type="region of interest" description="Disordered" evidence="1">
    <location>
        <begin position="232"/>
        <end position="256"/>
    </location>
</feature>
<evidence type="ECO:0000256" key="1">
    <source>
        <dbReference type="SAM" id="MobiDB-lite"/>
    </source>
</evidence>
<sequence>MLWSQVPSKEINKLQIVIPATTNTEIRRCWDRRLSASAYPHCPILKARGKFPVVALAFVFGKMMKYQSVEMHLSIESSDVHYAHQPSHSFKVAEDHVLLCDLQVLFSDEEWKTLDACVGHDNEWKSVKVKFVPYIIPVQCGVFVYKEETSMKDILFDWSYDMKVSDYETVNTSSWMRLVPSWTFNNIGTIGRRKRRLSSADEELAVIARFSESLQRVVENLKRLMAPREEDQCLSLMQQDTDEEDEGEEGESVLEA</sequence>